<evidence type="ECO:0000256" key="4">
    <source>
        <dbReference type="RuleBase" id="RU361279"/>
    </source>
</evidence>
<keyword evidence="5" id="KW-0436">Ligase</keyword>
<evidence type="ECO:0000256" key="2">
    <source>
        <dbReference type="ARBA" id="ARBA00022741"/>
    </source>
</evidence>
<dbReference type="GO" id="GO:0030272">
    <property type="term" value="F:5-formyltetrahydrofolate cyclo-ligase activity"/>
    <property type="evidence" value="ECO:0007669"/>
    <property type="project" value="UniProtKB-EC"/>
</dbReference>
<dbReference type="Pfam" id="PF01812">
    <property type="entry name" value="5-FTHF_cyc-lig"/>
    <property type="match status" value="1"/>
</dbReference>
<dbReference type="PANTHER" id="PTHR23407">
    <property type="entry name" value="ATPASE INHIBITOR/5-FORMYLTETRAHYDROFOLATE CYCLO-LIGASE"/>
    <property type="match status" value="1"/>
</dbReference>
<evidence type="ECO:0000256" key="1">
    <source>
        <dbReference type="ARBA" id="ARBA00010638"/>
    </source>
</evidence>
<dbReference type="EC" id="6.3.3.2" evidence="4"/>
<comment type="similarity">
    <text evidence="1 4">Belongs to the 5-formyltetrahydrofolate cyclo-ligase family.</text>
</comment>
<proteinExistence type="inferred from homology"/>
<dbReference type="PANTHER" id="PTHR23407:SF1">
    <property type="entry name" value="5-FORMYLTETRAHYDROFOLATE CYCLO-LIGASE"/>
    <property type="match status" value="1"/>
</dbReference>
<dbReference type="InterPro" id="IPR024185">
    <property type="entry name" value="FTHF_cligase-like_sf"/>
</dbReference>
<reference evidence="6" key="1">
    <citation type="journal article" date="2019" name="Int. J. Syst. Evol. Microbiol.">
        <title>The Global Catalogue of Microorganisms (GCM) 10K type strain sequencing project: providing services to taxonomists for standard genome sequencing and annotation.</title>
        <authorList>
            <consortium name="The Broad Institute Genomics Platform"/>
            <consortium name="The Broad Institute Genome Sequencing Center for Infectious Disease"/>
            <person name="Wu L."/>
            <person name="Ma J."/>
        </authorList>
    </citation>
    <scope>NUCLEOTIDE SEQUENCE [LARGE SCALE GENOMIC DNA]</scope>
    <source>
        <strain evidence="6">CGMCC 4.1415</strain>
    </source>
</reference>
<keyword evidence="6" id="KW-1185">Reference proteome</keyword>
<dbReference type="PIRSF" id="PIRSF006806">
    <property type="entry name" value="FTHF_cligase"/>
    <property type="match status" value="1"/>
</dbReference>
<dbReference type="Gene3D" id="3.40.50.10420">
    <property type="entry name" value="NagB/RpiA/CoA transferase-like"/>
    <property type="match status" value="1"/>
</dbReference>
<keyword evidence="3 4" id="KW-0067">ATP-binding</keyword>
<evidence type="ECO:0000313" key="6">
    <source>
        <dbReference type="Proteomes" id="UP001596016"/>
    </source>
</evidence>
<dbReference type="EMBL" id="JBHSLL010000025">
    <property type="protein sequence ID" value="MFC5386237.1"/>
    <property type="molecule type" value="Genomic_DNA"/>
</dbReference>
<gene>
    <name evidence="5" type="ORF">ACFPLB_09700</name>
</gene>
<comment type="caution">
    <text evidence="5">The sequence shown here is derived from an EMBL/GenBank/DDBJ whole genome shotgun (WGS) entry which is preliminary data.</text>
</comment>
<organism evidence="5 6">
    <name type="scientific">Aquamicrobium segne</name>
    <dbReference type="NCBI Taxonomy" id="469547"/>
    <lineage>
        <taxon>Bacteria</taxon>
        <taxon>Pseudomonadati</taxon>
        <taxon>Pseudomonadota</taxon>
        <taxon>Alphaproteobacteria</taxon>
        <taxon>Hyphomicrobiales</taxon>
        <taxon>Phyllobacteriaceae</taxon>
        <taxon>Aquamicrobium</taxon>
    </lineage>
</organism>
<keyword evidence="4" id="KW-0460">Magnesium</keyword>
<keyword evidence="4" id="KW-0479">Metal-binding</keyword>
<accession>A0ABW0GXQ3</accession>
<name>A0ABW0GXQ3_9HYPH</name>
<dbReference type="Proteomes" id="UP001596016">
    <property type="component" value="Unassembled WGS sequence"/>
</dbReference>
<dbReference type="InterPro" id="IPR002698">
    <property type="entry name" value="FTHF_cligase"/>
</dbReference>
<dbReference type="NCBIfam" id="TIGR02727">
    <property type="entry name" value="MTHFS_bact"/>
    <property type="match status" value="1"/>
</dbReference>
<comment type="cofactor">
    <cofactor evidence="4">
        <name>Mg(2+)</name>
        <dbReference type="ChEBI" id="CHEBI:18420"/>
    </cofactor>
</comment>
<dbReference type="SUPFAM" id="SSF100950">
    <property type="entry name" value="NagB/RpiA/CoA transferase-like"/>
    <property type="match status" value="1"/>
</dbReference>
<evidence type="ECO:0000313" key="5">
    <source>
        <dbReference type="EMBL" id="MFC5386237.1"/>
    </source>
</evidence>
<comment type="catalytic activity">
    <reaction evidence="4">
        <text>(6S)-5-formyl-5,6,7,8-tetrahydrofolate + ATP = (6R)-5,10-methenyltetrahydrofolate + ADP + phosphate</text>
        <dbReference type="Rhea" id="RHEA:10488"/>
        <dbReference type="ChEBI" id="CHEBI:30616"/>
        <dbReference type="ChEBI" id="CHEBI:43474"/>
        <dbReference type="ChEBI" id="CHEBI:57455"/>
        <dbReference type="ChEBI" id="CHEBI:57457"/>
        <dbReference type="ChEBI" id="CHEBI:456216"/>
        <dbReference type="EC" id="6.3.3.2"/>
    </reaction>
</comment>
<protein>
    <recommendedName>
        <fullName evidence="4">5-formyltetrahydrofolate cyclo-ligase</fullName>
        <ecNumber evidence="4">6.3.3.2</ecNumber>
    </recommendedName>
</protein>
<sequence length="178" mass="20205">MHWRKAERERLIAERMALKQEHRHQGSLRIADKLDAIVEKPSGRIIGSYWPFRGEPDLRNWGLDIIKRGGRLALPVVIQKGWPLEYRIWAPGDPLERGVWNILVPARGPAVQPDIVISPIVGVDEEKYRLGYGGGFFDRTLAAMPRKPLVIGVGYTQGRIKTIYPQAHDIPMDVIVTD</sequence>
<evidence type="ECO:0000256" key="3">
    <source>
        <dbReference type="ARBA" id="ARBA00022840"/>
    </source>
</evidence>
<keyword evidence="2 4" id="KW-0547">Nucleotide-binding</keyword>
<dbReference type="RefSeq" id="WP_378229223.1">
    <property type="nucleotide sequence ID" value="NZ_JBHSLL010000025.1"/>
</dbReference>
<dbReference type="InterPro" id="IPR037171">
    <property type="entry name" value="NagB/RpiA_transferase-like"/>
</dbReference>